<name>A0AB39BEZ0_9MICO</name>
<dbReference type="Gene3D" id="1.10.260.40">
    <property type="entry name" value="lambda repressor-like DNA-binding domains"/>
    <property type="match status" value="1"/>
</dbReference>
<evidence type="ECO:0000259" key="4">
    <source>
        <dbReference type="PROSITE" id="PS50932"/>
    </source>
</evidence>
<dbReference type="Pfam" id="PF00356">
    <property type="entry name" value="LacI"/>
    <property type="match status" value="1"/>
</dbReference>
<dbReference type="PANTHER" id="PTHR30146">
    <property type="entry name" value="LACI-RELATED TRANSCRIPTIONAL REPRESSOR"/>
    <property type="match status" value="1"/>
</dbReference>
<dbReference type="Gene3D" id="3.40.50.2300">
    <property type="match status" value="2"/>
</dbReference>
<dbReference type="CDD" id="cd06267">
    <property type="entry name" value="PBP1_LacI_sugar_binding-like"/>
    <property type="match status" value="1"/>
</dbReference>
<dbReference type="InterPro" id="IPR046335">
    <property type="entry name" value="LacI/GalR-like_sensor"/>
</dbReference>
<sequence>MKQAPENSVRRANLREVAALAGVSLSTASRVLSGSYPISGATREKVVGAMRELGYSESRTRRREATRTIGVIVTDVRSSLVSGVTAGIDAAAAENGRICTIFPTEGDLDRERDIVRLAARQRELDALVFVGGMQRADDYPDRLGDYLTMLGDVDAGLVLCARPDDTGTHPGTLSVGYDNEGGAFAVASYLASKGHRRIAFVGGVRNHSTTEGRLLGVRRALGALGLELEVAYTEEFQPSSSRRIRTSDPTYANTRRLLEEHPEVTGIVANSDFHAVEVVRALHDAGVDVPGEISVVGYDDNEVALQVRPNLTTVHLPVFDLGWEAARLAVEKPVSGLPGSAVELGTHVVVRDSVAPPRA</sequence>
<dbReference type="InterPro" id="IPR000843">
    <property type="entry name" value="HTH_LacI"/>
</dbReference>
<dbReference type="RefSeq" id="WP_368497144.1">
    <property type="nucleotide sequence ID" value="NZ_CP162511.1"/>
</dbReference>
<evidence type="ECO:0000256" key="3">
    <source>
        <dbReference type="ARBA" id="ARBA00023163"/>
    </source>
</evidence>
<feature type="domain" description="HTH lacI-type" evidence="4">
    <location>
        <begin position="12"/>
        <end position="66"/>
    </location>
</feature>
<dbReference type="SUPFAM" id="SSF47413">
    <property type="entry name" value="lambda repressor-like DNA-binding domains"/>
    <property type="match status" value="1"/>
</dbReference>
<reference evidence="5" key="1">
    <citation type="submission" date="2024-05" db="EMBL/GenBank/DDBJ databases">
        <title>Herbiconiux sp. A18JL235.</title>
        <authorList>
            <person name="Zhang G."/>
        </authorList>
    </citation>
    <scope>NUCLEOTIDE SEQUENCE</scope>
    <source>
        <strain evidence="5">A18JL235</strain>
    </source>
</reference>
<dbReference type="GO" id="GO:0003700">
    <property type="term" value="F:DNA-binding transcription factor activity"/>
    <property type="evidence" value="ECO:0007669"/>
    <property type="project" value="TreeGrafter"/>
</dbReference>
<dbReference type="PROSITE" id="PS00356">
    <property type="entry name" value="HTH_LACI_1"/>
    <property type="match status" value="1"/>
</dbReference>
<dbReference type="EMBL" id="CP162511">
    <property type="protein sequence ID" value="XDI04737.1"/>
    <property type="molecule type" value="Genomic_DNA"/>
</dbReference>
<dbReference type="GO" id="GO:0000976">
    <property type="term" value="F:transcription cis-regulatory region binding"/>
    <property type="evidence" value="ECO:0007669"/>
    <property type="project" value="TreeGrafter"/>
</dbReference>
<keyword evidence="1" id="KW-0805">Transcription regulation</keyword>
<keyword evidence="3" id="KW-0804">Transcription</keyword>
<dbReference type="SUPFAM" id="SSF53822">
    <property type="entry name" value="Periplasmic binding protein-like I"/>
    <property type="match status" value="1"/>
</dbReference>
<protein>
    <submittedName>
        <fullName evidence="5">LacI family DNA-binding transcriptional regulator</fullName>
    </submittedName>
</protein>
<evidence type="ECO:0000256" key="2">
    <source>
        <dbReference type="ARBA" id="ARBA00023125"/>
    </source>
</evidence>
<organism evidence="5">
    <name type="scientific">Herbiconiux sp. A18JL235</name>
    <dbReference type="NCBI Taxonomy" id="3152363"/>
    <lineage>
        <taxon>Bacteria</taxon>
        <taxon>Bacillati</taxon>
        <taxon>Actinomycetota</taxon>
        <taxon>Actinomycetes</taxon>
        <taxon>Micrococcales</taxon>
        <taxon>Microbacteriaceae</taxon>
        <taxon>Herbiconiux</taxon>
    </lineage>
</organism>
<dbReference type="AlphaFoldDB" id="A0AB39BEZ0"/>
<dbReference type="InterPro" id="IPR010982">
    <property type="entry name" value="Lambda_DNA-bd_dom_sf"/>
</dbReference>
<dbReference type="CDD" id="cd01392">
    <property type="entry name" value="HTH_LacI"/>
    <property type="match status" value="1"/>
</dbReference>
<keyword evidence="2 5" id="KW-0238">DNA-binding</keyword>
<accession>A0AB39BEZ0</accession>
<evidence type="ECO:0000313" key="5">
    <source>
        <dbReference type="EMBL" id="XDI04737.1"/>
    </source>
</evidence>
<gene>
    <name evidence="5" type="ORF">ABFY20_15535</name>
</gene>
<dbReference type="PROSITE" id="PS50932">
    <property type="entry name" value="HTH_LACI_2"/>
    <property type="match status" value="1"/>
</dbReference>
<dbReference type="InterPro" id="IPR028082">
    <property type="entry name" value="Peripla_BP_I"/>
</dbReference>
<proteinExistence type="predicted"/>
<dbReference type="PANTHER" id="PTHR30146:SF109">
    <property type="entry name" value="HTH-TYPE TRANSCRIPTIONAL REGULATOR GALS"/>
    <property type="match status" value="1"/>
</dbReference>
<evidence type="ECO:0000256" key="1">
    <source>
        <dbReference type="ARBA" id="ARBA00023015"/>
    </source>
</evidence>
<dbReference type="SMART" id="SM00354">
    <property type="entry name" value="HTH_LACI"/>
    <property type="match status" value="1"/>
</dbReference>
<dbReference type="Pfam" id="PF13377">
    <property type="entry name" value="Peripla_BP_3"/>
    <property type="match status" value="1"/>
</dbReference>